<comment type="subcellular location">
    <subcellularLocation>
        <location evidence="1">Nucleus</location>
    </subcellularLocation>
</comment>
<dbReference type="STRING" id="357750.A0A2S6C8U3"/>
<sequence length="555" mass="58710">MPPKVLAKNEGAKGVLPVNAATRAAASAKGPAPRLKLEVRRLPPGLTLSEFEEILGDEWKLGNGKVDWREYRQGKVKHSLGKVPEQSRCYVHVVNEAAVSAFEARFLAVTFHDKAGTYKNPDIKHLPPTLGFAPNQRTTINTKLRTDNRQGTIDQDPEFIAFLEAETQPIARPPALDNANAETEKTEKPAVTSTPLIEALREKKANKAKAAETKADKKDGKNHTRTETKADAPAEKPTKEGKNHQLQQQKVEQATKEVVKAVNKQVASKQQQAQQRPDSPQQAQQKGNTPARGKKGAQPAQGTKAQNGTPSKAAASMPAPAPAGIAQTPAQQTPPKAPRQRGNADGKANGTTAPRAATNAASGIKKMLQKDLAGIRSKAMPAANRNATPKSTNTQPVPTAPKEQQQKSAPTPPTAPKSQPQAKQQGQQQPTPSASTTKAYLKHANPSQGMTEILIQQALSHYGEVTNVTIDPRKGTAIALFKDPEGLKKAFAAKKVPVANGSVEILEWKDRGANNNGGNRGGFRGGRGGGRGGRGGGAVASPAQAAASTKGDSGS</sequence>
<dbReference type="InterPro" id="IPR035979">
    <property type="entry name" value="RBD_domain_sf"/>
</dbReference>
<evidence type="ECO:0000256" key="1">
    <source>
        <dbReference type="ARBA" id="ARBA00004123"/>
    </source>
</evidence>
<feature type="compositionally biased region" description="Polar residues" evidence="5">
    <location>
        <begin position="300"/>
        <end position="309"/>
    </location>
</feature>
<dbReference type="InterPro" id="IPR012677">
    <property type="entry name" value="Nucleotide-bd_a/b_plait_sf"/>
</dbReference>
<dbReference type="GO" id="GO:0003729">
    <property type="term" value="F:mRNA binding"/>
    <property type="evidence" value="ECO:0007669"/>
    <property type="project" value="TreeGrafter"/>
</dbReference>
<feature type="compositionally biased region" description="Basic and acidic residues" evidence="5">
    <location>
        <begin position="203"/>
        <end position="243"/>
    </location>
</feature>
<accession>A0A2S6C8U3</accession>
<comment type="similarity">
    <text evidence="2">Belongs to the RENT3 family.</text>
</comment>
<evidence type="ECO:0000259" key="6">
    <source>
        <dbReference type="Pfam" id="PF03467"/>
    </source>
</evidence>
<dbReference type="GO" id="GO:0005737">
    <property type="term" value="C:cytoplasm"/>
    <property type="evidence" value="ECO:0007669"/>
    <property type="project" value="TreeGrafter"/>
</dbReference>
<protein>
    <recommendedName>
        <fullName evidence="6">UPF3 domain-containing protein</fullName>
    </recommendedName>
</protein>
<comment type="caution">
    <text evidence="7">The sequence shown here is derived from an EMBL/GenBank/DDBJ whole genome shotgun (WGS) entry which is preliminary data.</text>
</comment>
<keyword evidence="3" id="KW-0866">Nonsense-mediated mRNA decay</keyword>
<organism evidence="7 8">
    <name type="scientific">Cercospora berteroae</name>
    <dbReference type="NCBI Taxonomy" id="357750"/>
    <lineage>
        <taxon>Eukaryota</taxon>
        <taxon>Fungi</taxon>
        <taxon>Dikarya</taxon>
        <taxon>Ascomycota</taxon>
        <taxon>Pezizomycotina</taxon>
        <taxon>Dothideomycetes</taxon>
        <taxon>Dothideomycetidae</taxon>
        <taxon>Mycosphaerellales</taxon>
        <taxon>Mycosphaerellaceae</taxon>
        <taxon>Cercospora</taxon>
    </lineage>
</organism>
<proteinExistence type="inferred from homology"/>
<dbReference type="InterPro" id="IPR039722">
    <property type="entry name" value="Upf3"/>
</dbReference>
<dbReference type="InterPro" id="IPR005120">
    <property type="entry name" value="UPF3_dom"/>
</dbReference>
<keyword evidence="8" id="KW-1185">Reference proteome</keyword>
<gene>
    <name evidence="7" type="ORF">CBER1_09189</name>
</gene>
<dbReference type="GO" id="GO:0000184">
    <property type="term" value="P:nuclear-transcribed mRNA catabolic process, nonsense-mediated decay"/>
    <property type="evidence" value="ECO:0007669"/>
    <property type="project" value="UniProtKB-KW"/>
</dbReference>
<dbReference type="CDD" id="cd00590">
    <property type="entry name" value="RRM_SF"/>
    <property type="match status" value="1"/>
</dbReference>
<feature type="compositionally biased region" description="Gly residues" evidence="5">
    <location>
        <begin position="518"/>
        <end position="538"/>
    </location>
</feature>
<dbReference type="CDD" id="cd12455">
    <property type="entry name" value="RRM_like_Smg4_UPF3"/>
    <property type="match status" value="1"/>
</dbReference>
<dbReference type="Pfam" id="PF03467">
    <property type="entry name" value="Smg4_UPF3"/>
    <property type="match status" value="1"/>
</dbReference>
<dbReference type="GO" id="GO:0045727">
    <property type="term" value="P:positive regulation of translation"/>
    <property type="evidence" value="ECO:0007669"/>
    <property type="project" value="TreeGrafter"/>
</dbReference>
<dbReference type="EMBL" id="PNEN01000525">
    <property type="protein sequence ID" value="PPJ56154.1"/>
    <property type="molecule type" value="Genomic_DNA"/>
</dbReference>
<feature type="domain" description="UPF3" evidence="6">
    <location>
        <begin position="34"/>
        <end position="205"/>
    </location>
</feature>
<dbReference type="GO" id="GO:0005730">
    <property type="term" value="C:nucleolus"/>
    <property type="evidence" value="ECO:0007669"/>
    <property type="project" value="TreeGrafter"/>
</dbReference>
<dbReference type="AlphaFoldDB" id="A0A2S6C8U3"/>
<dbReference type="SUPFAM" id="SSF54928">
    <property type="entry name" value="RNA-binding domain, RBD"/>
    <property type="match status" value="2"/>
</dbReference>
<feature type="region of interest" description="Disordered" evidence="5">
    <location>
        <begin position="510"/>
        <end position="555"/>
    </location>
</feature>
<evidence type="ECO:0000256" key="5">
    <source>
        <dbReference type="SAM" id="MobiDB-lite"/>
    </source>
</evidence>
<dbReference type="Gene3D" id="3.30.70.330">
    <property type="match status" value="2"/>
</dbReference>
<reference evidence="8" key="1">
    <citation type="journal article" date="2017" name="bioRxiv">
        <title>Conservation of a gene cluster reveals novel cercosporin biosynthetic mechanisms and extends production to the genus Colletotrichum.</title>
        <authorList>
            <person name="de Jonge R."/>
            <person name="Ebert M.K."/>
            <person name="Huitt-Roehl C.R."/>
            <person name="Pal P."/>
            <person name="Suttle J.C."/>
            <person name="Spanner R.E."/>
            <person name="Neubauer J.D."/>
            <person name="Jurick W.M.II."/>
            <person name="Stott K.A."/>
            <person name="Secor G.A."/>
            <person name="Thomma B.P.H.J."/>
            <person name="Van de Peer Y."/>
            <person name="Townsend C.A."/>
            <person name="Bolton M.D."/>
        </authorList>
    </citation>
    <scope>NUCLEOTIDE SEQUENCE [LARGE SCALE GENOMIC DNA]</scope>
    <source>
        <strain evidence="8">CBS538.71</strain>
    </source>
</reference>
<dbReference type="PANTHER" id="PTHR13112">
    <property type="entry name" value="UPF3 REGULATOR OF NONSENSE TRANSCRIPTS-LIKE PROTEIN"/>
    <property type="match status" value="1"/>
</dbReference>
<dbReference type="PANTHER" id="PTHR13112:SF0">
    <property type="entry name" value="FI21285P1"/>
    <property type="match status" value="1"/>
</dbReference>
<dbReference type="OrthoDB" id="18087at2759"/>
<evidence type="ECO:0000313" key="8">
    <source>
        <dbReference type="Proteomes" id="UP000237631"/>
    </source>
</evidence>
<evidence type="ECO:0000313" key="7">
    <source>
        <dbReference type="EMBL" id="PPJ56154.1"/>
    </source>
</evidence>
<evidence type="ECO:0000256" key="3">
    <source>
        <dbReference type="ARBA" id="ARBA00023161"/>
    </source>
</evidence>
<feature type="region of interest" description="Disordered" evidence="5">
    <location>
        <begin position="203"/>
        <end position="445"/>
    </location>
</feature>
<feature type="compositionally biased region" description="Polar residues" evidence="5">
    <location>
        <begin position="385"/>
        <end position="397"/>
    </location>
</feature>
<keyword evidence="4" id="KW-0539">Nucleus</keyword>
<dbReference type="Proteomes" id="UP000237631">
    <property type="component" value="Unassembled WGS sequence"/>
</dbReference>
<feature type="compositionally biased region" description="Low complexity" evidence="5">
    <location>
        <begin position="416"/>
        <end position="438"/>
    </location>
</feature>
<feature type="compositionally biased region" description="Low complexity" evidence="5">
    <location>
        <begin position="260"/>
        <end position="286"/>
    </location>
</feature>
<evidence type="ECO:0000256" key="2">
    <source>
        <dbReference type="ARBA" id="ARBA00005991"/>
    </source>
</evidence>
<name>A0A2S6C8U3_9PEZI</name>
<evidence type="ECO:0000256" key="4">
    <source>
        <dbReference type="ARBA" id="ARBA00023242"/>
    </source>
</evidence>
<feature type="compositionally biased region" description="Low complexity" evidence="5">
    <location>
        <begin position="310"/>
        <end position="334"/>
    </location>
</feature>